<sequence>MADDEEQSPFIKLKSKQEELFEVEREVACRSVTVKNMVEDTGSDTPVPLPMVDSRILTKVIEYCKYHHGSETARVPEEEKANWEKDFVKVDDETLFNLILAANYLDIKSLLDLTCKTVADEIKGKTPEEIRVRFNITNDFTPEEEEEVKRENAWCEER</sequence>
<comment type="caution">
    <text evidence="6">The sequence shown here is derived from an EMBL/GenBank/DDBJ whole genome shotgun (WGS) entry which is preliminary data.</text>
</comment>
<dbReference type="Pfam" id="PF03931">
    <property type="entry name" value="Skp1_POZ"/>
    <property type="match status" value="1"/>
</dbReference>
<dbReference type="SUPFAM" id="SSF54695">
    <property type="entry name" value="POZ domain"/>
    <property type="match status" value="1"/>
</dbReference>
<name>A0A8J5XJL0_DIALT</name>
<dbReference type="GO" id="GO:0006511">
    <property type="term" value="P:ubiquitin-dependent protein catabolic process"/>
    <property type="evidence" value="ECO:0007669"/>
    <property type="project" value="InterPro"/>
</dbReference>
<dbReference type="UniPathway" id="UPA00143"/>
<dbReference type="GO" id="GO:0016567">
    <property type="term" value="P:protein ubiquitination"/>
    <property type="evidence" value="ECO:0007669"/>
    <property type="project" value="UniProtKB-UniPathway"/>
</dbReference>
<dbReference type="EMBL" id="JAGTXO010000001">
    <property type="protein sequence ID" value="KAG8470426.1"/>
    <property type="molecule type" value="Genomic_DNA"/>
</dbReference>
<comment type="pathway">
    <text evidence="3">Protein modification; protein ubiquitination.</text>
</comment>
<dbReference type="InterPro" id="IPR016897">
    <property type="entry name" value="SKP1"/>
</dbReference>
<feature type="domain" description="SKP1 component dimerisation" evidence="4">
    <location>
        <begin position="108"/>
        <end position="155"/>
    </location>
</feature>
<dbReference type="SUPFAM" id="SSF81382">
    <property type="entry name" value="Skp1 dimerisation domain-like"/>
    <property type="match status" value="1"/>
</dbReference>
<dbReference type="OrthoDB" id="2342932at2759"/>
<dbReference type="InterPro" id="IPR001232">
    <property type="entry name" value="SKP1-like"/>
</dbReference>
<evidence type="ECO:0000313" key="6">
    <source>
        <dbReference type="EMBL" id="KAG8470426.1"/>
    </source>
</evidence>
<reference evidence="6" key="1">
    <citation type="submission" date="2021-05" db="EMBL/GenBank/DDBJ databases">
        <title>The genome of the haptophyte Pavlova lutheri (Diacronema luteri, Pavlovales) - a model for lipid biosynthesis in eukaryotic algae.</title>
        <authorList>
            <person name="Hulatt C.J."/>
            <person name="Posewitz M.C."/>
        </authorList>
    </citation>
    <scope>NUCLEOTIDE SEQUENCE</scope>
    <source>
        <strain evidence="6">NIVA-4/92</strain>
    </source>
</reference>
<dbReference type="OMA" id="DKYTASM"/>
<dbReference type="InterPro" id="IPR016072">
    <property type="entry name" value="Skp1_comp_dimer"/>
</dbReference>
<dbReference type="PANTHER" id="PTHR11165">
    <property type="entry name" value="SKP1"/>
    <property type="match status" value="1"/>
</dbReference>
<evidence type="ECO:0000256" key="1">
    <source>
        <dbReference type="ARBA" id="ARBA00009993"/>
    </source>
</evidence>
<evidence type="ECO:0000259" key="4">
    <source>
        <dbReference type="Pfam" id="PF01466"/>
    </source>
</evidence>
<feature type="domain" description="SKP1 component POZ" evidence="5">
    <location>
        <begin position="9"/>
        <end position="68"/>
    </location>
</feature>
<dbReference type="InterPro" id="IPR036296">
    <property type="entry name" value="SKP1-like_dim_sf"/>
</dbReference>
<dbReference type="Gene3D" id="3.30.710.10">
    <property type="entry name" value="Potassium Channel Kv1.1, Chain A"/>
    <property type="match status" value="1"/>
</dbReference>
<evidence type="ECO:0000259" key="5">
    <source>
        <dbReference type="Pfam" id="PF03931"/>
    </source>
</evidence>
<keyword evidence="2 3" id="KW-0833">Ubl conjugation pathway</keyword>
<accession>A0A8J5XJL0</accession>
<comment type="similarity">
    <text evidence="1 3">Belongs to the SKP1 family.</text>
</comment>
<dbReference type="AlphaFoldDB" id="A0A8J5XJL0"/>
<dbReference type="FunFam" id="3.30.710.10:FF:000026">
    <property type="entry name" value="E3 ubiquitin ligase complex SCF subunit"/>
    <property type="match status" value="1"/>
</dbReference>
<dbReference type="InterPro" id="IPR016073">
    <property type="entry name" value="Skp1_comp_POZ"/>
</dbReference>
<evidence type="ECO:0000256" key="3">
    <source>
        <dbReference type="PIRNR" id="PIRNR028729"/>
    </source>
</evidence>
<evidence type="ECO:0000256" key="2">
    <source>
        <dbReference type="ARBA" id="ARBA00022786"/>
    </source>
</evidence>
<dbReference type="Pfam" id="PF01466">
    <property type="entry name" value="Skp1"/>
    <property type="match status" value="1"/>
</dbReference>
<dbReference type="SMART" id="SM00512">
    <property type="entry name" value="Skp1"/>
    <property type="match status" value="1"/>
</dbReference>
<organism evidence="6 7">
    <name type="scientific">Diacronema lutheri</name>
    <name type="common">Unicellular marine alga</name>
    <name type="synonym">Monochrysis lutheri</name>
    <dbReference type="NCBI Taxonomy" id="2081491"/>
    <lineage>
        <taxon>Eukaryota</taxon>
        <taxon>Haptista</taxon>
        <taxon>Haptophyta</taxon>
        <taxon>Pavlovophyceae</taxon>
        <taxon>Pavlovales</taxon>
        <taxon>Pavlovaceae</taxon>
        <taxon>Diacronema</taxon>
    </lineage>
</organism>
<evidence type="ECO:0008006" key="8">
    <source>
        <dbReference type="Google" id="ProtNLM"/>
    </source>
</evidence>
<gene>
    <name evidence="6" type="ORF">KFE25_008847</name>
</gene>
<dbReference type="Proteomes" id="UP000751190">
    <property type="component" value="Unassembled WGS sequence"/>
</dbReference>
<evidence type="ECO:0000313" key="7">
    <source>
        <dbReference type="Proteomes" id="UP000751190"/>
    </source>
</evidence>
<dbReference type="PIRSF" id="PIRSF028729">
    <property type="entry name" value="E3_ubiquit_lig_SCF_Skp"/>
    <property type="match status" value="1"/>
</dbReference>
<keyword evidence="7" id="KW-1185">Reference proteome</keyword>
<protein>
    <recommendedName>
        <fullName evidence="8">SKP1-like protein</fullName>
    </recommendedName>
</protein>
<dbReference type="InterPro" id="IPR011333">
    <property type="entry name" value="SKP1/BTB/POZ_sf"/>
</dbReference>
<proteinExistence type="inferred from homology"/>
<dbReference type="CDD" id="cd18322">
    <property type="entry name" value="BTB_POZ_SKP1"/>
    <property type="match status" value="1"/>
</dbReference>